<evidence type="ECO:0000313" key="6">
    <source>
        <dbReference type="Proteomes" id="UP000676325"/>
    </source>
</evidence>
<accession>A0A941EGW3</accession>
<comment type="caution">
    <text evidence="5">The sequence shown here is derived from an EMBL/GenBank/DDBJ whole genome shotgun (WGS) entry which is preliminary data.</text>
</comment>
<feature type="domain" description="CdaR GGDEF-like" evidence="4">
    <location>
        <begin position="162"/>
        <end position="273"/>
    </location>
</feature>
<comment type="similarity">
    <text evidence="1">Belongs to the CdaR family.</text>
</comment>
<evidence type="ECO:0000313" key="5">
    <source>
        <dbReference type="EMBL" id="MBR7828849.1"/>
    </source>
</evidence>
<feature type="domain" description="RsbT co-antagonist protein RsbRD N-terminal" evidence="3">
    <location>
        <begin position="16"/>
        <end position="152"/>
    </location>
</feature>
<dbReference type="Gene3D" id="1.10.10.2840">
    <property type="entry name" value="PucR C-terminal helix-turn-helix domain"/>
    <property type="match status" value="1"/>
</dbReference>
<dbReference type="InterPro" id="IPR025751">
    <property type="entry name" value="RsbRD_N_dom"/>
</dbReference>
<evidence type="ECO:0000256" key="1">
    <source>
        <dbReference type="ARBA" id="ARBA00006754"/>
    </source>
</evidence>
<dbReference type="PANTHER" id="PTHR33744:SF7">
    <property type="entry name" value="PUCR FAMILY TRANSCRIPTIONAL REGULATOR"/>
    <property type="match status" value="1"/>
</dbReference>
<dbReference type="RefSeq" id="WP_212519985.1">
    <property type="nucleotide sequence ID" value="NZ_JAGSOH010000068.1"/>
</dbReference>
<dbReference type="AlphaFoldDB" id="A0A941EGW3"/>
<dbReference type="EMBL" id="JAGSOH010000068">
    <property type="protein sequence ID" value="MBR7828849.1"/>
    <property type="molecule type" value="Genomic_DNA"/>
</dbReference>
<dbReference type="InterPro" id="IPR025736">
    <property type="entry name" value="PucR_C-HTH_dom"/>
</dbReference>
<name>A0A941EGW3_9ACTN</name>
<dbReference type="Pfam" id="PF17853">
    <property type="entry name" value="GGDEF_2"/>
    <property type="match status" value="1"/>
</dbReference>
<proteinExistence type="inferred from homology"/>
<dbReference type="InterPro" id="IPR041522">
    <property type="entry name" value="CdaR_GGDEF"/>
</dbReference>
<dbReference type="Pfam" id="PF13556">
    <property type="entry name" value="HTH_30"/>
    <property type="match status" value="1"/>
</dbReference>
<gene>
    <name evidence="5" type="ORF">KDK95_21245</name>
</gene>
<keyword evidence="6" id="KW-1185">Reference proteome</keyword>
<dbReference type="Pfam" id="PF14361">
    <property type="entry name" value="RsbRD_N"/>
    <property type="match status" value="1"/>
</dbReference>
<dbReference type="PANTHER" id="PTHR33744">
    <property type="entry name" value="CARBOHYDRATE DIACID REGULATOR"/>
    <property type="match status" value="1"/>
</dbReference>
<evidence type="ECO:0000259" key="4">
    <source>
        <dbReference type="Pfam" id="PF17853"/>
    </source>
</evidence>
<evidence type="ECO:0000259" key="3">
    <source>
        <dbReference type="Pfam" id="PF14361"/>
    </source>
</evidence>
<sequence>MDDVARLGSELLGRADQLADAMAEQIRKAVPVYQTDTVNPEDLRAACLDNVLLIFSPMAGRSARPALSSRQYGRARAQAGLPLAAVMDAYRVAARYLWDELALAAARTEVGTHAALAAASEMWRVLDEYTAAMSEGYREEITSQVLVREQERSALVQALIQGRLAETSIWDAAEILRLPRKGPYAVVLASATETGRHPLPRIEHDLKDLGITSAWRLEHDVYVGVANLKSNRPRFDDLVAKIESATTGRVGISPQYQDLRETPDAHRLARIAQHSAYEGHRVVVFDRHPLAIAAATAPEVGARLAHTTLEGLDSLPVADRELLLTTLGAWLDAGGSADQAASRLFVHPNTIRHRLRRLEERTGRSLTDPRSLAELTLAFEADRRLGN</sequence>
<dbReference type="InterPro" id="IPR042070">
    <property type="entry name" value="PucR_C-HTH_sf"/>
</dbReference>
<dbReference type="InterPro" id="IPR051448">
    <property type="entry name" value="CdaR-like_regulators"/>
</dbReference>
<protein>
    <submittedName>
        <fullName evidence="5">Helix-turn-helix domain-containing protein</fullName>
    </submittedName>
</protein>
<feature type="domain" description="PucR C-terminal helix-turn-helix" evidence="2">
    <location>
        <begin position="323"/>
        <end position="381"/>
    </location>
</feature>
<dbReference type="Proteomes" id="UP000676325">
    <property type="component" value="Unassembled WGS sequence"/>
</dbReference>
<reference evidence="5" key="1">
    <citation type="submission" date="2021-04" db="EMBL/GenBank/DDBJ databases">
        <title>Genome based classification of Actinospica acidithermotolerans sp. nov., an actinobacterium isolated from an Indonesian hot spring.</title>
        <authorList>
            <person name="Kusuma A.B."/>
            <person name="Putra K.E."/>
            <person name="Nafisah S."/>
            <person name="Loh J."/>
            <person name="Nouioui I."/>
            <person name="Goodfellow M."/>
        </authorList>
    </citation>
    <scope>NUCLEOTIDE SEQUENCE</scope>
    <source>
        <strain evidence="5">MGRD01-02</strain>
    </source>
</reference>
<organism evidence="5 6">
    <name type="scientific">Actinospica acidithermotolerans</name>
    <dbReference type="NCBI Taxonomy" id="2828514"/>
    <lineage>
        <taxon>Bacteria</taxon>
        <taxon>Bacillati</taxon>
        <taxon>Actinomycetota</taxon>
        <taxon>Actinomycetes</taxon>
        <taxon>Catenulisporales</taxon>
        <taxon>Actinospicaceae</taxon>
        <taxon>Actinospica</taxon>
    </lineage>
</organism>
<evidence type="ECO:0000259" key="2">
    <source>
        <dbReference type="Pfam" id="PF13556"/>
    </source>
</evidence>